<sequence>MASEPREEGPSVQQSIQGPNEDAKSVDNLMKDAEQPVYKGCKNFSILSFIRQLYHLKCLNGWCNESFTMLLQLLQDMLPSDAKVPKDSYEFEKIVKDLGLSNEKSHACPSGCMLLEKGNSNDEACSVCGFSKWATNRDEVQSDTNALSNKKKKKAAKILHGSTSSNKSGRSNSSLRGIQMSSEEYRQREEEEICEPKAGLSNIMEQMASFIQGMQQQSRTGFQGIDVGSGAQDKQHPHTQGSSVASHENEQQGKIFFLYVHQMLRSTGDIGFAILVICTVIYESRDNDATILG</sequence>
<dbReference type="EMBL" id="PKMF04000773">
    <property type="protein sequence ID" value="KAK7819636.1"/>
    <property type="molecule type" value="Genomic_DNA"/>
</dbReference>
<evidence type="ECO:0000256" key="1">
    <source>
        <dbReference type="SAM" id="MobiDB-lite"/>
    </source>
</evidence>
<gene>
    <name evidence="2" type="ORF">CFP56_039959</name>
</gene>
<dbReference type="PANTHER" id="PTHR10775">
    <property type="entry name" value="OS08G0208400 PROTEIN"/>
    <property type="match status" value="1"/>
</dbReference>
<evidence type="ECO:0000313" key="2">
    <source>
        <dbReference type="EMBL" id="KAK7819636.1"/>
    </source>
</evidence>
<accession>A0AAW0J013</accession>
<feature type="region of interest" description="Disordered" evidence="1">
    <location>
        <begin position="1"/>
        <end position="23"/>
    </location>
</feature>
<protein>
    <submittedName>
        <fullName evidence="2">Uncharacterized protein</fullName>
    </submittedName>
</protein>
<dbReference type="PANTHER" id="PTHR10775:SF185">
    <property type="entry name" value="OS08G0208400 PROTEIN"/>
    <property type="match status" value="1"/>
</dbReference>
<proteinExistence type="predicted"/>
<comment type="caution">
    <text evidence="2">The sequence shown here is derived from an EMBL/GenBank/DDBJ whole genome shotgun (WGS) entry which is preliminary data.</text>
</comment>
<keyword evidence="3" id="KW-1185">Reference proteome</keyword>
<dbReference type="Proteomes" id="UP000237347">
    <property type="component" value="Unassembled WGS sequence"/>
</dbReference>
<organism evidence="2 3">
    <name type="scientific">Quercus suber</name>
    <name type="common">Cork oak</name>
    <dbReference type="NCBI Taxonomy" id="58331"/>
    <lineage>
        <taxon>Eukaryota</taxon>
        <taxon>Viridiplantae</taxon>
        <taxon>Streptophyta</taxon>
        <taxon>Embryophyta</taxon>
        <taxon>Tracheophyta</taxon>
        <taxon>Spermatophyta</taxon>
        <taxon>Magnoliopsida</taxon>
        <taxon>eudicotyledons</taxon>
        <taxon>Gunneridae</taxon>
        <taxon>Pentapetalae</taxon>
        <taxon>rosids</taxon>
        <taxon>fabids</taxon>
        <taxon>Fagales</taxon>
        <taxon>Fagaceae</taxon>
        <taxon>Quercus</taxon>
    </lineage>
</organism>
<feature type="region of interest" description="Disordered" evidence="1">
    <location>
        <begin position="222"/>
        <end position="248"/>
    </location>
</feature>
<dbReference type="AlphaFoldDB" id="A0AAW0J013"/>
<name>A0AAW0J013_QUESU</name>
<reference evidence="2 3" key="1">
    <citation type="journal article" date="2018" name="Sci. Data">
        <title>The draft genome sequence of cork oak.</title>
        <authorList>
            <person name="Ramos A.M."/>
            <person name="Usie A."/>
            <person name="Barbosa P."/>
            <person name="Barros P.M."/>
            <person name="Capote T."/>
            <person name="Chaves I."/>
            <person name="Simoes F."/>
            <person name="Abreu I."/>
            <person name="Carrasquinho I."/>
            <person name="Faro C."/>
            <person name="Guimaraes J.B."/>
            <person name="Mendonca D."/>
            <person name="Nobrega F."/>
            <person name="Rodrigues L."/>
            <person name="Saibo N.J.M."/>
            <person name="Varela M.C."/>
            <person name="Egas C."/>
            <person name="Matos J."/>
            <person name="Miguel C.M."/>
            <person name="Oliveira M.M."/>
            <person name="Ricardo C.P."/>
            <person name="Goncalves S."/>
        </authorList>
    </citation>
    <scope>NUCLEOTIDE SEQUENCE [LARGE SCALE GENOMIC DNA]</scope>
    <source>
        <strain evidence="3">cv. HL8</strain>
    </source>
</reference>
<evidence type="ECO:0000313" key="3">
    <source>
        <dbReference type="Proteomes" id="UP000237347"/>
    </source>
</evidence>
<feature type="compositionally biased region" description="Low complexity" evidence="1">
    <location>
        <begin position="161"/>
        <end position="174"/>
    </location>
</feature>
<feature type="region of interest" description="Disordered" evidence="1">
    <location>
        <begin position="142"/>
        <end position="193"/>
    </location>
</feature>